<dbReference type="EMBL" id="GGEC01064659">
    <property type="protein sequence ID" value="MBX45143.1"/>
    <property type="molecule type" value="Transcribed_RNA"/>
</dbReference>
<feature type="signal peptide" evidence="1">
    <location>
        <begin position="1"/>
        <end position="20"/>
    </location>
</feature>
<protein>
    <submittedName>
        <fullName evidence="2">Uncharacterized protein MANES_12G144700</fullName>
    </submittedName>
</protein>
<evidence type="ECO:0000313" key="2">
    <source>
        <dbReference type="EMBL" id="MBX45143.1"/>
    </source>
</evidence>
<feature type="chain" id="PRO_5015166570" evidence="1">
    <location>
        <begin position="21"/>
        <end position="114"/>
    </location>
</feature>
<keyword evidence="1" id="KW-0732">Signal</keyword>
<proteinExistence type="predicted"/>
<name>A0A2P2NRQ4_RHIMU</name>
<organism evidence="2">
    <name type="scientific">Rhizophora mucronata</name>
    <name type="common">Asiatic mangrove</name>
    <dbReference type="NCBI Taxonomy" id="61149"/>
    <lineage>
        <taxon>Eukaryota</taxon>
        <taxon>Viridiplantae</taxon>
        <taxon>Streptophyta</taxon>
        <taxon>Embryophyta</taxon>
        <taxon>Tracheophyta</taxon>
        <taxon>Spermatophyta</taxon>
        <taxon>Magnoliopsida</taxon>
        <taxon>eudicotyledons</taxon>
        <taxon>Gunneridae</taxon>
        <taxon>Pentapetalae</taxon>
        <taxon>rosids</taxon>
        <taxon>fabids</taxon>
        <taxon>Malpighiales</taxon>
        <taxon>Rhizophoraceae</taxon>
        <taxon>Rhizophora</taxon>
    </lineage>
</organism>
<sequence length="114" mass="12655">MLMTLISGASFAAHQAAVTCLPPCPEICTGSLQREKMDSSQGVFPLLLSGGREQILREISDMKCMISSKCWRHDETCCFKRLVAITQLGKVQVCGKRKGTHLRRHLLLLKQALV</sequence>
<dbReference type="AlphaFoldDB" id="A0A2P2NRQ4"/>
<evidence type="ECO:0000256" key="1">
    <source>
        <dbReference type="SAM" id="SignalP"/>
    </source>
</evidence>
<reference evidence="2" key="1">
    <citation type="submission" date="2018-02" db="EMBL/GenBank/DDBJ databases">
        <title>Rhizophora mucronata_Transcriptome.</title>
        <authorList>
            <person name="Meera S.P."/>
            <person name="Sreeshan A."/>
            <person name="Augustine A."/>
        </authorList>
    </citation>
    <scope>NUCLEOTIDE SEQUENCE</scope>
    <source>
        <tissue evidence="2">Leaf</tissue>
    </source>
</reference>
<accession>A0A2P2NRQ4</accession>